<sequence length="187" mass="21530">MDVENWLSSIDTSLIKYADDFRSLDFENTSSLRFFRAKDFDKFFHSVSLTHRRMILHSVEKLQTPDGKKIAMSYLTPEQDTVSDLPPLWEPRHGAPNARTQLFKYKSPLELSIEEMDEKVQCAEVELESAVSFQTELRQKFLSVINNKSGLQCGKCHLRQGHSKKKCPNDKCISAESCDVDKHSDEK</sequence>
<dbReference type="SUPFAM" id="SSF47769">
    <property type="entry name" value="SAM/Pointed domain"/>
    <property type="match status" value="1"/>
</dbReference>
<accession>A0A6J8DQ37</accession>
<dbReference type="InterPro" id="IPR013761">
    <property type="entry name" value="SAM/pointed_sf"/>
</dbReference>
<dbReference type="InterPro" id="IPR001660">
    <property type="entry name" value="SAM"/>
</dbReference>
<evidence type="ECO:0000313" key="2">
    <source>
        <dbReference type="EMBL" id="CAC5410166.1"/>
    </source>
</evidence>
<dbReference type="PROSITE" id="PS50105">
    <property type="entry name" value="SAM_DOMAIN"/>
    <property type="match status" value="1"/>
</dbReference>
<name>A0A6J8DQ37_MYTCO</name>
<evidence type="ECO:0000313" key="3">
    <source>
        <dbReference type="Proteomes" id="UP000507470"/>
    </source>
</evidence>
<organism evidence="2 3">
    <name type="scientific">Mytilus coruscus</name>
    <name type="common">Sea mussel</name>
    <dbReference type="NCBI Taxonomy" id="42192"/>
    <lineage>
        <taxon>Eukaryota</taxon>
        <taxon>Metazoa</taxon>
        <taxon>Spiralia</taxon>
        <taxon>Lophotrochozoa</taxon>
        <taxon>Mollusca</taxon>
        <taxon>Bivalvia</taxon>
        <taxon>Autobranchia</taxon>
        <taxon>Pteriomorphia</taxon>
        <taxon>Mytilida</taxon>
        <taxon>Mytiloidea</taxon>
        <taxon>Mytilidae</taxon>
        <taxon>Mytilinae</taxon>
        <taxon>Mytilus</taxon>
    </lineage>
</organism>
<gene>
    <name evidence="2" type="ORF">MCOR_43369</name>
</gene>
<proteinExistence type="predicted"/>
<dbReference type="Gene3D" id="1.10.150.50">
    <property type="entry name" value="Transcription Factor, Ets-1"/>
    <property type="match status" value="1"/>
</dbReference>
<dbReference type="Proteomes" id="UP000507470">
    <property type="component" value="Unassembled WGS sequence"/>
</dbReference>
<keyword evidence="3" id="KW-1185">Reference proteome</keyword>
<protein>
    <recommendedName>
        <fullName evidence="1">SAM domain-containing protein</fullName>
    </recommendedName>
</protein>
<dbReference type="EMBL" id="CACVKT020007722">
    <property type="protein sequence ID" value="CAC5410166.1"/>
    <property type="molecule type" value="Genomic_DNA"/>
</dbReference>
<dbReference type="AlphaFoldDB" id="A0A6J8DQ37"/>
<evidence type="ECO:0000259" key="1">
    <source>
        <dbReference type="PROSITE" id="PS50105"/>
    </source>
</evidence>
<reference evidence="2 3" key="1">
    <citation type="submission" date="2020-06" db="EMBL/GenBank/DDBJ databases">
        <authorList>
            <person name="Li R."/>
            <person name="Bekaert M."/>
        </authorList>
    </citation>
    <scope>NUCLEOTIDE SEQUENCE [LARGE SCALE GENOMIC DNA]</scope>
    <source>
        <strain evidence="3">wild</strain>
    </source>
</reference>
<feature type="domain" description="SAM" evidence="1">
    <location>
        <begin position="1"/>
        <end position="65"/>
    </location>
</feature>